<evidence type="ECO:0000256" key="7">
    <source>
        <dbReference type="SAM" id="Phobius"/>
    </source>
</evidence>
<dbReference type="Pfam" id="PF08022">
    <property type="entry name" value="FAD_binding_8"/>
    <property type="match status" value="1"/>
</dbReference>
<protein>
    <submittedName>
        <fullName evidence="9">Cell surface metalloreductase</fullName>
    </submittedName>
</protein>
<dbReference type="EMBL" id="JAQQWL010000016">
    <property type="protein sequence ID" value="KAK8038371.1"/>
    <property type="molecule type" value="Genomic_DNA"/>
</dbReference>
<dbReference type="PANTHER" id="PTHR32361">
    <property type="entry name" value="FERRIC/CUPRIC REDUCTASE TRANSMEMBRANE COMPONENT"/>
    <property type="match status" value="1"/>
</dbReference>
<evidence type="ECO:0000256" key="3">
    <source>
        <dbReference type="ARBA" id="ARBA00022692"/>
    </source>
</evidence>
<accession>A0ABR1SVK8</accession>
<keyword evidence="10" id="KW-1185">Reference proteome</keyword>
<dbReference type="PROSITE" id="PS51384">
    <property type="entry name" value="FAD_FR"/>
    <property type="match status" value="1"/>
</dbReference>
<keyword evidence="5" id="KW-0406">Ion transport</keyword>
<comment type="subcellular location">
    <subcellularLocation>
        <location evidence="1">Membrane</location>
        <topology evidence="1">Multi-pass membrane protein</topology>
    </subcellularLocation>
</comment>
<comment type="caution">
    <text evidence="9">The sequence shown here is derived from an EMBL/GenBank/DDBJ whole genome shotgun (WGS) entry which is preliminary data.</text>
</comment>
<dbReference type="CDD" id="cd06186">
    <property type="entry name" value="NOX_Duox_like_FAD_NADP"/>
    <property type="match status" value="1"/>
</dbReference>
<evidence type="ECO:0000256" key="6">
    <source>
        <dbReference type="ARBA" id="ARBA00023136"/>
    </source>
</evidence>
<feature type="transmembrane region" description="Helical" evidence="7">
    <location>
        <begin position="255"/>
        <end position="272"/>
    </location>
</feature>
<dbReference type="SUPFAM" id="SSF52343">
    <property type="entry name" value="Ferredoxin reductase-like, C-terminal NADP-linked domain"/>
    <property type="match status" value="1"/>
</dbReference>
<dbReference type="InterPro" id="IPR013130">
    <property type="entry name" value="Fe3_Rdtase_TM_dom"/>
</dbReference>
<feature type="transmembrane region" description="Helical" evidence="7">
    <location>
        <begin position="116"/>
        <end position="138"/>
    </location>
</feature>
<dbReference type="RefSeq" id="XP_066708223.1">
    <property type="nucleotide sequence ID" value="XM_066866547.1"/>
</dbReference>
<proteinExistence type="predicted"/>
<dbReference type="PANTHER" id="PTHR32361:SF26">
    <property type="entry name" value="FAD-BINDING 8 DOMAIN-CONTAINING PROTEIN-RELATED"/>
    <property type="match status" value="1"/>
</dbReference>
<reference evidence="9 10" key="1">
    <citation type="submission" date="2023-01" db="EMBL/GenBank/DDBJ databases">
        <title>Analysis of 21 Apiospora genomes using comparative genomics revels a genus with tremendous synthesis potential of carbohydrate active enzymes and secondary metabolites.</title>
        <authorList>
            <person name="Sorensen T."/>
        </authorList>
    </citation>
    <scope>NUCLEOTIDE SEQUENCE [LARGE SCALE GENOMIC DNA]</scope>
    <source>
        <strain evidence="9 10">CBS 135458</strain>
    </source>
</reference>
<evidence type="ECO:0000256" key="2">
    <source>
        <dbReference type="ARBA" id="ARBA00022448"/>
    </source>
</evidence>
<feature type="domain" description="FAD-binding FR-type" evidence="8">
    <location>
        <begin position="139"/>
        <end position="250"/>
    </location>
</feature>
<gene>
    <name evidence="9" type="ORF">PG994_015138</name>
</gene>
<keyword evidence="6 7" id="KW-0472">Membrane</keyword>
<name>A0ABR1SVK8_9PEZI</name>
<keyword evidence="4 7" id="KW-1133">Transmembrane helix</keyword>
<evidence type="ECO:0000259" key="8">
    <source>
        <dbReference type="PROSITE" id="PS51384"/>
    </source>
</evidence>
<dbReference type="Proteomes" id="UP001480595">
    <property type="component" value="Unassembled WGS sequence"/>
</dbReference>
<dbReference type="Gene3D" id="3.40.50.80">
    <property type="entry name" value="Nucleotide-binding domain of ferredoxin-NADP reductase (FNR) module"/>
    <property type="match status" value="1"/>
</dbReference>
<sequence>MPVLLGLNLSFLADRLGITLKACHKVHSTFGLVSFGHLLLHVVVIVAERGSFSWHVTQELFAMIGTLSLSLLVCLSISPFRRRFYEVFIRTHQILALALVLGLWQHLGSFSAFRWLLIYIYCGVFFGLHLLQAGLVLYRNVVWGKPLPRAVITQHNGAIRIQLRVSRSVKVDAGQYIGLWIPAVSLGSLFQVHPFMVTSWAEIEQDSLELFVQPRRGITSKLLRGATLDAGGASSRIALFSGPHGQGLPVWDFETVLLVATGFGIAAMLPYLRKLIRGYNLSKGQLVSAAGDLLNDALSDDTLGDGYILCISIYHASGSQTQEYGKHARATLLPGVPQWEEILQSEIQGDFLMPEIERILHGKADDDFFRRLQKFEREKGRVLVIVSAKCEVRDELRCLVRQYILDRVQLQELDYQPV</sequence>
<dbReference type="Pfam" id="PF01794">
    <property type="entry name" value="Ferric_reduct"/>
    <property type="match status" value="1"/>
</dbReference>
<evidence type="ECO:0000313" key="10">
    <source>
        <dbReference type="Proteomes" id="UP001480595"/>
    </source>
</evidence>
<organism evidence="9 10">
    <name type="scientific">Apiospora phragmitis</name>
    <dbReference type="NCBI Taxonomy" id="2905665"/>
    <lineage>
        <taxon>Eukaryota</taxon>
        <taxon>Fungi</taxon>
        <taxon>Dikarya</taxon>
        <taxon>Ascomycota</taxon>
        <taxon>Pezizomycotina</taxon>
        <taxon>Sordariomycetes</taxon>
        <taxon>Xylariomycetidae</taxon>
        <taxon>Amphisphaeriales</taxon>
        <taxon>Apiosporaceae</taxon>
        <taxon>Apiospora</taxon>
    </lineage>
</organism>
<evidence type="ECO:0000256" key="5">
    <source>
        <dbReference type="ARBA" id="ARBA00023065"/>
    </source>
</evidence>
<keyword evidence="2" id="KW-0813">Transport</keyword>
<evidence type="ECO:0000256" key="1">
    <source>
        <dbReference type="ARBA" id="ARBA00004141"/>
    </source>
</evidence>
<dbReference type="InterPro" id="IPR013112">
    <property type="entry name" value="FAD-bd_8"/>
</dbReference>
<evidence type="ECO:0000256" key="4">
    <source>
        <dbReference type="ARBA" id="ARBA00022989"/>
    </source>
</evidence>
<dbReference type="GeneID" id="92099610"/>
<evidence type="ECO:0000313" key="9">
    <source>
        <dbReference type="EMBL" id="KAK8038371.1"/>
    </source>
</evidence>
<feature type="transmembrane region" description="Helical" evidence="7">
    <location>
        <begin position="87"/>
        <end position="104"/>
    </location>
</feature>
<dbReference type="InterPro" id="IPR017927">
    <property type="entry name" value="FAD-bd_FR_type"/>
</dbReference>
<feature type="transmembrane region" description="Helical" evidence="7">
    <location>
        <begin position="60"/>
        <end position="81"/>
    </location>
</feature>
<dbReference type="InterPro" id="IPR039261">
    <property type="entry name" value="FNR_nucleotide-bd"/>
</dbReference>
<dbReference type="InterPro" id="IPR051410">
    <property type="entry name" value="Ferric/Cupric_Reductase"/>
</dbReference>
<keyword evidence="3 7" id="KW-0812">Transmembrane</keyword>